<evidence type="ECO:0000313" key="2">
    <source>
        <dbReference type="EMBL" id="KAK0439182.1"/>
    </source>
</evidence>
<reference evidence="2" key="1">
    <citation type="submission" date="2023-06" db="EMBL/GenBank/DDBJ databases">
        <authorList>
            <consortium name="Lawrence Berkeley National Laboratory"/>
            <person name="Ahrendt S."/>
            <person name="Sahu N."/>
            <person name="Indic B."/>
            <person name="Wong-Bajracharya J."/>
            <person name="Merenyi Z."/>
            <person name="Ke H.-M."/>
            <person name="Monk M."/>
            <person name="Kocsube S."/>
            <person name="Drula E."/>
            <person name="Lipzen A."/>
            <person name="Balint B."/>
            <person name="Henrissat B."/>
            <person name="Andreopoulos B."/>
            <person name="Martin F.M."/>
            <person name="Harder C.B."/>
            <person name="Rigling D."/>
            <person name="Ford K.L."/>
            <person name="Foster G.D."/>
            <person name="Pangilinan J."/>
            <person name="Papanicolaou A."/>
            <person name="Barry K."/>
            <person name="LaButti K."/>
            <person name="Viragh M."/>
            <person name="Koriabine M."/>
            <person name="Yan M."/>
            <person name="Riley R."/>
            <person name="Champramary S."/>
            <person name="Plett K.L."/>
            <person name="Tsai I.J."/>
            <person name="Slot J."/>
            <person name="Sipos G."/>
            <person name="Plett J."/>
            <person name="Nagy L.G."/>
            <person name="Grigoriev I.V."/>
        </authorList>
    </citation>
    <scope>NUCLEOTIDE SEQUENCE</scope>
    <source>
        <strain evidence="2">FPL87.14</strain>
    </source>
</reference>
<dbReference type="EMBL" id="JAUEPT010000039">
    <property type="protein sequence ID" value="KAK0439182.1"/>
    <property type="molecule type" value="Genomic_DNA"/>
</dbReference>
<comment type="caution">
    <text evidence="2">The sequence shown here is derived from an EMBL/GenBank/DDBJ whole genome shotgun (WGS) entry which is preliminary data.</text>
</comment>
<organism evidence="2 3">
    <name type="scientific">Armillaria borealis</name>
    <dbReference type="NCBI Taxonomy" id="47425"/>
    <lineage>
        <taxon>Eukaryota</taxon>
        <taxon>Fungi</taxon>
        <taxon>Dikarya</taxon>
        <taxon>Basidiomycota</taxon>
        <taxon>Agaricomycotina</taxon>
        <taxon>Agaricomycetes</taxon>
        <taxon>Agaricomycetidae</taxon>
        <taxon>Agaricales</taxon>
        <taxon>Marasmiineae</taxon>
        <taxon>Physalacriaceae</taxon>
        <taxon>Armillaria</taxon>
    </lineage>
</organism>
<evidence type="ECO:0000256" key="1">
    <source>
        <dbReference type="SAM" id="MobiDB-lite"/>
    </source>
</evidence>
<evidence type="ECO:0000313" key="3">
    <source>
        <dbReference type="Proteomes" id="UP001175226"/>
    </source>
</evidence>
<feature type="region of interest" description="Disordered" evidence="1">
    <location>
        <begin position="1"/>
        <end position="20"/>
    </location>
</feature>
<dbReference type="AlphaFoldDB" id="A0AA39JBW4"/>
<gene>
    <name evidence="2" type="ORF">EV421DRAFT_1738037</name>
</gene>
<name>A0AA39JBW4_9AGAR</name>
<accession>A0AA39JBW4</accession>
<proteinExistence type="predicted"/>
<keyword evidence="3" id="KW-1185">Reference proteome</keyword>
<sequence length="298" mass="32396">MAYTGLGIHTPKQPSLSTPMEEGSRLAWGYYLWRGARTIRSVSGAWEKSVHGEQSNDWTADDEDGDLWLRLPALAAVHPKLQLCNSSNTLHWFVGIVGPTDHKTYKFKEEIRTPVTGNLQALSMSASSENLSIKVSRQASGPEWFAIGLILRGTPASKASSVGPVPGSSRSRGKMECPHGNEFSFAFSLYPEHSLDTRRHVGPDVVRQAGRGVVITQHDIFLDGTGMSICVGKGDGVLTSTFATKKTRREIRTNTIAVTDALQASSGNLGSIRRLIPSGFIAVFRFSVVASRSKRRAA</sequence>
<protein>
    <submittedName>
        <fullName evidence="2">Uncharacterized protein</fullName>
    </submittedName>
</protein>
<dbReference type="Proteomes" id="UP001175226">
    <property type="component" value="Unassembled WGS sequence"/>
</dbReference>